<reference evidence="1" key="1">
    <citation type="journal article" date="2002" name="J. Bacteriol.">
        <title>Comparative sequence analysis of the symbiosis island of Mesorhizobium loti strain R7A.</title>
        <authorList>
            <person name="Sullivan J.T."/>
            <person name="Trzebiatowski J.R."/>
            <person name="Cruickshank R.W."/>
            <person name="Gouzy J."/>
            <person name="Brown S.D."/>
            <person name="Elliot R.M."/>
            <person name="Fleetwood D.J."/>
            <person name="McCallum N.G."/>
            <person name="Rossbach U."/>
            <person name="Stuart G.S."/>
            <person name="Weaver J.E."/>
            <person name="Webby R.J."/>
            <person name="de Bruijn F.J."/>
            <person name="Ronson C.W."/>
        </authorList>
    </citation>
    <scope>NUCLEOTIDE SEQUENCE</scope>
    <source>
        <strain evidence="1">R7A</strain>
    </source>
</reference>
<gene>
    <name evidence="1" type="primary">msi134</name>
</gene>
<dbReference type="AlphaFoldDB" id="Q8KGU5"/>
<sequence>MPGAREPSPLFLRQAQAVSAIRLRPLARAACRLLTVAALSAGAVCLLAEP</sequence>
<dbReference type="EMBL" id="AL672113">
    <property type="protein sequence ID" value="CAD31539.1"/>
    <property type="molecule type" value="Genomic_DNA"/>
</dbReference>
<protein>
    <submittedName>
        <fullName evidence="1">Uncharacterized protein</fullName>
    </submittedName>
</protein>
<accession>Q8KGU5</accession>
<organism evidence="1">
    <name type="scientific">Rhizobium loti</name>
    <name type="common">Mesorhizobium loti</name>
    <dbReference type="NCBI Taxonomy" id="381"/>
    <lineage>
        <taxon>Bacteria</taxon>
        <taxon>Pseudomonadati</taxon>
        <taxon>Pseudomonadota</taxon>
        <taxon>Alphaproteobacteria</taxon>
        <taxon>Hyphomicrobiales</taxon>
        <taxon>Phyllobacteriaceae</taxon>
        <taxon>Mesorhizobium</taxon>
    </lineage>
</organism>
<evidence type="ECO:0000313" key="1">
    <source>
        <dbReference type="EMBL" id="CAD31539.1"/>
    </source>
</evidence>
<proteinExistence type="predicted"/>
<name>Q8KGU5_RHILI</name>